<evidence type="ECO:0000256" key="7">
    <source>
        <dbReference type="SAM" id="SignalP"/>
    </source>
</evidence>
<dbReference type="PANTHER" id="PTHR12630:SF1">
    <property type="entry name" value="GLUCOSIDASE 2 SUBUNIT BETA"/>
    <property type="match status" value="1"/>
</dbReference>
<organism evidence="9 10">
    <name type="scientific">Solanum tuberosum</name>
    <name type="common">Potato</name>
    <dbReference type="NCBI Taxonomy" id="4113"/>
    <lineage>
        <taxon>Eukaryota</taxon>
        <taxon>Viridiplantae</taxon>
        <taxon>Streptophyta</taxon>
        <taxon>Embryophyta</taxon>
        <taxon>Tracheophyta</taxon>
        <taxon>Spermatophyta</taxon>
        <taxon>Magnoliopsida</taxon>
        <taxon>eudicotyledons</taxon>
        <taxon>Gunneridae</taxon>
        <taxon>Pentapetalae</taxon>
        <taxon>asterids</taxon>
        <taxon>lamiids</taxon>
        <taxon>Solanales</taxon>
        <taxon>Solanaceae</taxon>
        <taxon>Solanoideae</taxon>
        <taxon>Solaneae</taxon>
        <taxon>Solanum</taxon>
    </lineage>
</organism>
<evidence type="ECO:0000256" key="4">
    <source>
        <dbReference type="ARBA" id="ARBA00023157"/>
    </source>
</evidence>
<dbReference type="InterPro" id="IPR002172">
    <property type="entry name" value="LDrepeatLR_classA_rpt"/>
</dbReference>
<dbReference type="Proteomes" id="UP000011115">
    <property type="component" value="Unassembled WGS sequence"/>
</dbReference>
<evidence type="ECO:0000313" key="10">
    <source>
        <dbReference type="Proteomes" id="UP000011115"/>
    </source>
</evidence>
<dbReference type="PANTHER" id="PTHR12630">
    <property type="entry name" value="N-LINKED OLIGOSACCHARIDE PROCESSING"/>
    <property type="match status" value="1"/>
</dbReference>
<dbReference type="InterPro" id="IPR039794">
    <property type="entry name" value="Gtb1-like"/>
</dbReference>
<keyword evidence="5" id="KW-0175">Coiled coil</keyword>
<name>M1A080_SOLTU</name>
<feature type="compositionally biased region" description="Acidic residues" evidence="6">
    <location>
        <begin position="347"/>
        <end position="356"/>
    </location>
</feature>
<feature type="signal peptide" evidence="7">
    <location>
        <begin position="1"/>
        <end position="25"/>
    </location>
</feature>
<reference evidence="9" key="2">
    <citation type="submission" date="2015-06" db="UniProtKB">
        <authorList>
            <consortium name="EnsemblPlants"/>
        </authorList>
    </citation>
    <scope>IDENTIFICATION</scope>
    <source>
        <strain evidence="9">DM1-3 516 R44</strain>
    </source>
</reference>
<dbReference type="InterPro" id="IPR009011">
    <property type="entry name" value="Man6P_isomerase_rcpt-bd_dom_sf"/>
</dbReference>
<dbReference type="InterPro" id="IPR036055">
    <property type="entry name" value="LDL_receptor-like_sf"/>
</dbReference>
<dbReference type="Gene3D" id="2.70.130.10">
    <property type="entry name" value="Mannose-6-phosphate receptor binding domain"/>
    <property type="match status" value="1"/>
</dbReference>
<dbReference type="Pfam" id="PF13015">
    <property type="entry name" value="PRKCSH_1"/>
    <property type="match status" value="1"/>
</dbReference>
<evidence type="ECO:0000256" key="1">
    <source>
        <dbReference type="ARBA" id="ARBA00022387"/>
    </source>
</evidence>
<dbReference type="InterPro" id="IPR036607">
    <property type="entry name" value="PRKCSH"/>
</dbReference>
<dbReference type="SUPFAM" id="SSF50911">
    <property type="entry name" value="Mannose 6-phosphate receptor domain"/>
    <property type="match status" value="1"/>
</dbReference>
<evidence type="ECO:0000256" key="5">
    <source>
        <dbReference type="SAM" id="Coils"/>
    </source>
</evidence>
<dbReference type="OrthoDB" id="28322at2759"/>
<feature type="compositionally biased region" description="Basic and acidic residues" evidence="6">
    <location>
        <begin position="200"/>
        <end position="280"/>
    </location>
</feature>
<feature type="chain" id="PRO_5004010885" description="Glucosidase 2 subunit beta" evidence="7">
    <location>
        <begin position="26"/>
        <end position="577"/>
    </location>
</feature>
<dbReference type="Gene3D" id="4.10.400.10">
    <property type="entry name" value="Low-density Lipoprotein Receptor"/>
    <property type="match status" value="1"/>
</dbReference>
<keyword evidence="2 7" id="KW-0732">Signal</keyword>
<evidence type="ECO:0000256" key="2">
    <source>
        <dbReference type="ARBA" id="ARBA00022729"/>
    </source>
</evidence>
<feature type="compositionally biased region" description="Low complexity" evidence="6">
    <location>
        <begin position="377"/>
        <end position="386"/>
    </location>
</feature>
<evidence type="ECO:0000256" key="6">
    <source>
        <dbReference type="SAM" id="MobiDB-lite"/>
    </source>
</evidence>
<dbReference type="AlphaFoldDB" id="M1A080"/>
<dbReference type="InterPro" id="IPR044865">
    <property type="entry name" value="MRH_dom"/>
</dbReference>
<feature type="domain" description="MRH" evidence="8">
    <location>
        <begin position="415"/>
        <end position="553"/>
    </location>
</feature>
<dbReference type="PROSITE" id="PS51914">
    <property type="entry name" value="MRH"/>
    <property type="match status" value="1"/>
</dbReference>
<keyword evidence="3" id="KW-0256">Endoplasmic reticulum</keyword>
<feature type="coiled-coil region" evidence="5">
    <location>
        <begin position="415"/>
        <end position="442"/>
    </location>
</feature>
<protein>
    <recommendedName>
        <fullName evidence="1">Glucosidase 2 subunit beta</fullName>
    </recommendedName>
</protein>
<gene>
    <name evidence="9" type="primary">LOC102601829</name>
</gene>
<evidence type="ECO:0000259" key="8">
    <source>
        <dbReference type="PROSITE" id="PS51914"/>
    </source>
</evidence>
<keyword evidence="4" id="KW-1015">Disulfide bond</keyword>
<reference evidence="10" key="1">
    <citation type="journal article" date="2011" name="Nature">
        <title>Genome sequence and analysis of the tuber crop potato.</title>
        <authorList>
            <consortium name="The Potato Genome Sequencing Consortium"/>
        </authorList>
    </citation>
    <scope>NUCLEOTIDE SEQUENCE [LARGE SCALE GENOMIC DNA]</scope>
    <source>
        <strain evidence="10">cv. DM1-3 516 R44</strain>
    </source>
</reference>
<accession>M1A080</accession>
<evidence type="ECO:0000313" key="9">
    <source>
        <dbReference type="EnsemblPlants" id="PGSC0003DMT400011812"/>
    </source>
</evidence>
<dbReference type="Gramene" id="PGSC0003DMT400011812">
    <property type="protein sequence ID" value="PGSC0003DMT400011812"/>
    <property type="gene ID" value="PGSC0003DMG400004640"/>
</dbReference>
<sequence length="577" mass="65451">MELRFQFVFLLSCIFCICSIDRSVSLPSIVNLGIAPEDENYYKGLSSGAINCKDGSKKFTKAQLNDDFCDCPDGSDEPGTSACPSGKFYCKNAGHAPLFIYSSRVNDGICDCCDGSDEHDGKVKCPNTCWEVGRVARDKLKKKIATFQEGIIIRKKEIEEAKLAIAKEETEVSKLKNEQKILKGRVEQLQDKKEQIEKVEEEERLKREKEEKERKEADDAKLEASKVEEKTEVHEEAVKSDIHDKIGLLEDSPPVKDVVEGHDKAADEEQHGDHSVKDEFPVDEVEQVPEDSSQHPEIKEASTNNNKADVSSRNEEKDAAENIESLSKEELGRVIGSRWLGKKSEQETESVEADSVGEDHDSSSSYKSESDDDSDFADTTTTTSPSWTEKIQQTVKRIFRSVNLFQTPVNISGNANCIRKEYDEASAKLTKIESRLSSLKQKLKHDFGIYLLSYNSLTDTNKCFYLRYTYKICPFKEATQVEGYSTTRLGNWDKFEDSYRTMQFTNGDHCWNGPNRSVKVKLRCGLKNEVTDIDEPSRCEYLAFLSTPALCLEEKLKELQDKLEMMNREQPQDHDEL</sequence>
<feature type="region of interest" description="Disordered" evidence="6">
    <location>
        <begin position="342"/>
        <end position="386"/>
    </location>
</feature>
<feature type="region of interest" description="Disordered" evidence="6">
    <location>
        <begin position="200"/>
        <end position="328"/>
    </location>
</feature>
<dbReference type="Pfam" id="PF12999">
    <property type="entry name" value="PRKCSH-like"/>
    <property type="match status" value="1"/>
</dbReference>
<dbReference type="EnsemblPlants" id="PGSC0003DMT400011812">
    <property type="protein sequence ID" value="PGSC0003DMT400011812"/>
    <property type="gene ID" value="PGSC0003DMG400004640"/>
</dbReference>
<dbReference type="SUPFAM" id="SSF57424">
    <property type="entry name" value="LDL receptor-like module"/>
    <property type="match status" value="1"/>
</dbReference>
<dbReference type="CDD" id="cd00112">
    <property type="entry name" value="LDLa"/>
    <property type="match status" value="1"/>
</dbReference>
<proteinExistence type="predicted"/>
<dbReference type="InterPro" id="IPR028146">
    <property type="entry name" value="PRKCSH_N"/>
</dbReference>
<dbReference type="ExpressionAtlas" id="M1A080">
    <property type="expression patterns" value="baseline and differential"/>
</dbReference>
<keyword evidence="10" id="KW-1185">Reference proteome</keyword>
<feature type="compositionally biased region" description="Basic and acidic residues" evidence="6">
    <location>
        <begin position="310"/>
        <end position="328"/>
    </location>
</feature>
<evidence type="ECO:0000256" key="3">
    <source>
        <dbReference type="ARBA" id="ARBA00022824"/>
    </source>
</evidence>